<protein>
    <recommendedName>
        <fullName evidence="2">DUF5723 domain-containing protein</fullName>
    </recommendedName>
</protein>
<comment type="caution">
    <text evidence="3">The sequence shown here is derived from an EMBL/GenBank/DDBJ whole genome shotgun (WGS) entry which is preliminary data.</text>
</comment>
<feature type="chain" id="PRO_5016252139" description="DUF5723 domain-containing protein" evidence="1">
    <location>
        <begin position="24"/>
        <end position="503"/>
    </location>
</feature>
<sequence length="503" mass="55794">MKPLKRLLITGFLIQLLCTSVSSQNVLTAENMALGGGGASYLTGFESLFLNPANLYIREKNYKLQISLLKGGAYFDSALPIPNNGDRFSQFRSTLMPYGSSEQSRIINETDRERLVDRIFPGTRQQVSSMQSLTDLYWFGLKWNLEDRSYAVALRTRSVSFYELGRGFFTDEPTERGDRLQVNRSFRHQFQSLHELSFGYAESFTFLNGQNPRLAEFIIGIAPKLVMGGSYLDVRYRDRYSIGESDGLWQRETRFSQLSSGYFSGGAGGPFSGLSDGNLTDIFRPSAFGAGLDIGITYLITFGSDLSTLRREDVPTEKSLRFSFSVTDLGAVYHYRSTRKDTAPDGEEETSETGELSELSFLGAPGEHLSFLSQFAETPFENINRSSNNAFATSLPATLNLGALFQIDRLKLMGDISYSIAKTAFAANFPVAYLGLEIRPLPFIPIRAGTRLAPRMPGYYSFGGGVETTYFDITAAIQLRSSSIGPTTEILGASLVGIKFYLQ</sequence>
<dbReference type="RefSeq" id="WP_109646429.1">
    <property type="nucleotide sequence ID" value="NZ_QGGB01000005.1"/>
</dbReference>
<dbReference type="Pfam" id="PF18990">
    <property type="entry name" value="DUF5723"/>
    <property type="match status" value="1"/>
</dbReference>
<keyword evidence="4" id="KW-1185">Reference proteome</keyword>
<feature type="signal peptide" evidence="1">
    <location>
        <begin position="1"/>
        <end position="23"/>
    </location>
</feature>
<dbReference type="OrthoDB" id="1522910at2"/>
<dbReference type="Proteomes" id="UP000245533">
    <property type="component" value="Unassembled WGS sequence"/>
</dbReference>
<evidence type="ECO:0000313" key="4">
    <source>
        <dbReference type="Proteomes" id="UP000245533"/>
    </source>
</evidence>
<organism evidence="3 4">
    <name type="scientific">Rhodohalobacter mucosus</name>
    <dbReference type="NCBI Taxonomy" id="2079485"/>
    <lineage>
        <taxon>Bacteria</taxon>
        <taxon>Pseudomonadati</taxon>
        <taxon>Balneolota</taxon>
        <taxon>Balneolia</taxon>
        <taxon>Balneolales</taxon>
        <taxon>Balneolaceae</taxon>
        <taxon>Rhodohalobacter</taxon>
    </lineage>
</organism>
<evidence type="ECO:0000259" key="2">
    <source>
        <dbReference type="Pfam" id="PF18990"/>
    </source>
</evidence>
<name>A0A316TRN5_9BACT</name>
<evidence type="ECO:0000313" key="3">
    <source>
        <dbReference type="EMBL" id="PWN07080.1"/>
    </source>
</evidence>
<evidence type="ECO:0000256" key="1">
    <source>
        <dbReference type="SAM" id="SignalP"/>
    </source>
</evidence>
<reference evidence="3 4" key="1">
    <citation type="submission" date="2018-05" db="EMBL/GenBank/DDBJ databases">
        <title>Rhodohalobacter halophilus gen. nov., sp. nov., a moderately halophilic member of the family Balneolaceae.</title>
        <authorList>
            <person name="Liu Z.-W."/>
        </authorList>
    </citation>
    <scope>NUCLEOTIDE SEQUENCE [LARGE SCALE GENOMIC DNA]</scope>
    <source>
        <strain evidence="3 4">8A47</strain>
    </source>
</reference>
<dbReference type="InterPro" id="IPR043781">
    <property type="entry name" value="DUF5723"/>
</dbReference>
<dbReference type="AlphaFoldDB" id="A0A316TRN5"/>
<keyword evidence="1" id="KW-0732">Signal</keyword>
<gene>
    <name evidence="3" type="ORF">DDZ15_07375</name>
</gene>
<feature type="domain" description="DUF5723" evidence="2">
    <location>
        <begin position="104"/>
        <end position="409"/>
    </location>
</feature>
<proteinExistence type="predicted"/>
<dbReference type="EMBL" id="QGGB01000005">
    <property type="protein sequence ID" value="PWN07080.1"/>
    <property type="molecule type" value="Genomic_DNA"/>
</dbReference>
<accession>A0A316TRN5</accession>